<evidence type="ECO:0000256" key="1">
    <source>
        <dbReference type="ARBA" id="ARBA00022723"/>
    </source>
</evidence>
<evidence type="ECO:0000313" key="7">
    <source>
        <dbReference type="EMBL" id="KGE77575.1"/>
    </source>
</evidence>
<gene>
    <name evidence="7" type="ORF">FP66_09030</name>
</gene>
<feature type="zinc finger region" description="dksA C4-type" evidence="4">
    <location>
        <begin position="79"/>
        <end position="103"/>
    </location>
</feature>
<dbReference type="SUPFAM" id="SSF57716">
    <property type="entry name" value="Glucocorticoid receptor-like (DNA-binding domain)"/>
    <property type="match status" value="1"/>
</dbReference>
<dbReference type="PROSITE" id="PS51128">
    <property type="entry name" value="ZF_DKSA_2"/>
    <property type="match status" value="1"/>
</dbReference>
<dbReference type="PROSITE" id="PS01102">
    <property type="entry name" value="ZF_DKSA_1"/>
    <property type="match status" value="1"/>
</dbReference>
<dbReference type="PANTHER" id="PTHR33823:SF4">
    <property type="entry name" value="GENERAL STRESS PROTEIN 16O"/>
    <property type="match status" value="1"/>
</dbReference>
<protein>
    <submittedName>
        <fullName evidence="7">Conjugal transfer protein TraR</fullName>
    </submittedName>
</protein>
<dbReference type="InterPro" id="IPR020458">
    <property type="entry name" value="Znf_DskA_TraR_CS"/>
</dbReference>
<proteinExistence type="predicted"/>
<dbReference type="InterPro" id="IPR000962">
    <property type="entry name" value="Znf_DskA_TraR"/>
</dbReference>
<keyword evidence="3" id="KW-0862">Zinc</keyword>
<feature type="domain" description="Zinc finger DksA/TraR C4-type" evidence="6">
    <location>
        <begin position="75"/>
        <end position="106"/>
    </location>
</feature>
<dbReference type="Gene3D" id="1.20.120.910">
    <property type="entry name" value="DksA, coiled-coil domain"/>
    <property type="match status" value="1"/>
</dbReference>
<feature type="region of interest" description="Disordered" evidence="5">
    <location>
        <begin position="23"/>
        <end position="46"/>
    </location>
</feature>
<dbReference type="EMBL" id="JOKD01000036">
    <property type="protein sequence ID" value="KGE77575.1"/>
    <property type="molecule type" value="Genomic_DNA"/>
</dbReference>
<sequence>MSDRKIELERLRDELQARLARYRQHRERRAGPLDKDMEDQSLETRDDEVVASLEAEADDELSQVRHALARIREGRGEICENCGEAIDAGRLAAVPHATLCRTCQGR</sequence>
<evidence type="ECO:0000313" key="8">
    <source>
        <dbReference type="Proteomes" id="UP000029721"/>
    </source>
</evidence>
<evidence type="ECO:0000256" key="4">
    <source>
        <dbReference type="PROSITE-ProRule" id="PRU00510"/>
    </source>
</evidence>
<evidence type="ECO:0000256" key="3">
    <source>
        <dbReference type="ARBA" id="ARBA00022833"/>
    </source>
</evidence>
<organism evidence="7 8">
    <name type="scientific">Halomonas salina</name>
    <dbReference type="NCBI Taxonomy" id="42565"/>
    <lineage>
        <taxon>Bacteria</taxon>
        <taxon>Pseudomonadati</taxon>
        <taxon>Pseudomonadota</taxon>
        <taxon>Gammaproteobacteria</taxon>
        <taxon>Oceanospirillales</taxon>
        <taxon>Halomonadaceae</taxon>
        <taxon>Halomonas</taxon>
    </lineage>
</organism>
<keyword evidence="2" id="KW-0863">Zinc-finger</keyword>
<dbReference type="PANTHER" id="PTHR33823">
    <property type="entry name" value="RNA POLYMERASE-BINDING TRANSCRIPTION FACTOR DKSA-RELATED"/>
    <property type="match status" value="1"/>
</dbReference>
<dbReference type="RefSeq" id="WP_035597313.1">
    <property type="nucleotide sequence ID" value="NZ_JOKD01000036.1"/>
</dbReference>
<comment type="caution">
    <text evidence="7">The sequence shown here is derived from an EMBL/GenBank/DDBJ whole genome shotgun (WGS) entry which is preliminary data.</text>
</comment>
<keyword evidence="8" id="KW-1185">Reference proteome</keyword>
<evidence type="ECO:0000259" key="6">
    <source>
        <dbReference type="Pfam" id="PF01258"/>
    </source>
</evidence>
<reference evidence="7 8" key="1">
    <citation type="submission" date="2014-06" db="EMBL/GenBank/DDBJ databases">
        <title>Draft genome sequence of an extremely salt tolerant bacteria Halomonas salina/CIFRI 1.</title>
        <authorList>
            <person name="Behera B.D."/>
            <person name="Meena D.K."/>
            <person name="Das P."/>
            <person name="Maharana J."/>
            <person name="Paria P."/>
            <person name="Sharma A.P."/>
            <person name="Shamsudheen K.V."/>
            <person name="Rijit J."/>
            <person name="Dixit V."/>
            <person name="Verma A."/>
            <person name="Scaria V."/>
            <person name="Sivasubbu S."/>
        </authorList>
    </citation>
    <scope>NUCLEOTIDE SEQUENCE [LARGE SCALE GENOMIC DNA]</scope>
    <source>
        <strain evidence="7 8">CIFRI 1</strain>
    </source>
</reference>
<accession>A0ABR4WT03</accession>
<name>A0ABR4WT03_9GAMM</name>
<dbReference type="Pfam" id="PF01258">
    <property type="entry name" value="zf-dskA_traR"/>
    <property type="match status" value="1"/>
</dbReference>
<keyword evidence="1" id="KW-0479">Metal-binding</keyword>
<dbReference type="Proteomes" id="UP000029721">
    <property type="component" value="Unassembled WGS sequence"/>
</dbReference>
<evidence type="ECO:0000256" key="5">
    <source>
        <dbReference type="SAM" id="MobiDB-lite"/>
    </source>
</evidence>
<evidence type="ECO:0000256" key="2">
    <source>
        <dbReference type="ARBA" id="ARBA00022771"/>
    </source>
</evidence>